<dbReference type="EMBL" id="JAFLVT010000005">
    <property type="protein sequence ID" value="MBO0448566.1"/>
    <property type="molecule type" value="Genomic_DNA"/>
</dbReference>
<evidence type="ECO:0000256" key="1">
    <source>
        <dbReference type="ARBA" id="ARBA00023015"/>
    </source>
</evidence>
<dbReference type="PANTHER" id="PTHR33744">
    <property type="entry name" value="CARBOHYDRATE DIACID REGULATOR"/>
    <property type="match status" value="1"/>
</dbReference>
<dbReference type="InterPro" id="IPR012914">
    <property type="entry name" value="PucR_dom"/>
</dbReference>
<gene>
    <name evidence="5" type="ORF">JZO76_03360</name>
</gene>
<dbReference type="RefSeq" id="WP_206902770.1">
    <property type="nucleotide sequence ID" value="NZ_JAFLVT010000005.1"/>
</dbReference>
<evidence type="ECO:0000259" key="3">
    <source>
        <dbReference type="Pfam" id="PF07905"/>
    </source>
</evidence>
<comment type="caution">
    <text evidence="5">The sequence shown here is derived from an EMBL/GenBank/DDBJ whole genome shotgun (WGS) entry which is preliminary data.</text>
</comment>
<feature type="domain" description="PucR C-terminal helix-turn-helix" evidence="4">
    <location>
        <begin position="303"/>
        <end position="336"/>
    </location>
</feature>
<keyword evidence="1" id="KW-0805">Transcription regulation</keyword>
<proteinExistence type="predicted"/>
<dbReference type="InterPro" id="IPR016032">
    <property type="entry name" value="Sig_transdc_resp-reg_C-effctor"/>
</dbReference>
<keyword evidence="6" id="KW-1185">Reference proteome</keyword>
<dbReference type="InterPro" id="IPR051448">
    <property type="entry name" value="CdaR-like_regulators"/>
</dbReference>
<name>A0ABS3H537_9ENTE</name>
<evidence type="ECO:0000313" key="5">
    <source>
        <dbReference type="EMBL" id="MBO0448566.1"/>
    </source>
</evidence>
<dbReference type="InterPro" id="IPR025736">
    <property type="entry name" value="PucR_C-HTH_dom"/>
</dbReference>
<dbReference type="SUPFAM" id="SSF46894">
    <property type="entry name" value="C-terminal effector domain of the bipartite response regulators"/>
    <property type="match status" value="1"/>
</dbReference>
<keyword evidence="2" id="KW-0804">Transcription</keyword>
<dbReference type="InterPro" id="IPR042070">
    <property type="entry name" value="PucR_C-HTH_sf"/>
</dbReference>
<dbReference type="Gene3D" id="1.10.10.2840">
    <property type="entry name" value="PucR C-terminal helix-turn-helix domain"/>
    <property type="match status" value="1"/>
</dbReference>
<protein>
    <submittedName>
        <fullName evidence="5">PucR family transcriptional regulator ligand-binding domain-containing protein</fullName>
    </submittedName>
</protein>
<dbReference type="Pfam" id="PF07905">
    <property type="entry name" value="PucR"/>
    <property type="match status" value="1"/>
</dbReference>
<evidence type="ECO:0000256" key="2">
    <source>
        <dbReference type="ARBA" id="ARBA00023163"/>
    </source>
</evidence>
<dbReference type="Pfam" id="PF13556">
    <property type="entry name" value="HTH_30"/>
    <property type="match status" value="1"/>
</dbReference>
<accession>A0ABS3H537</accession>
<dbReference type="Proteomes" id="UP000664256">
    <property type="component" value="Unassembled WGS sequence"/>
</dbReference>
<reference evidence="5 6" key="1">
    <citation type="submission" date="2021-03" db="EMBL/GenBank/DDBJ databases">
        <title>Enterococcal diversity collection.</title>
        <authorList>
            <person name="Gilmore M.S."/>
            <person name="Schwartzman J."/>
            <person name="Van Tyne D."/>
            <person name="Martin M."/>
            <person name="Earl A.M."/>
            <person name="Manson A.L."/>
            <person name="Straub T."/>
            <person name="Salamzade R."/>
            <person name="Saavedra J."/>
            <person name="Lebreton F."/>
            <person name="Prichula J."/>
            <person name="Schaufler K."/>
            <person name="Gaca A."/>
            <person name="Sgardioli B."/>
            <person name="Wagenaar J."/>
            <person name="Strong T."/>
        </authorList>
    </citation>
    <scope>NUCLEOTIDE SEQUENCE [LARGE SCALE GENOMIC DNA]</scope>
    <source>
        <strain evidence="5 6">MJM12</strain>
    </source>
</reference>
<organism evidence="5 6">
    <name type="scientific">Candidatus Enterococcus myersii</name>
    <dbReference type="NCBI Taxonomy" id="2815322"/>
    <lineage>
        <taxon>Bacteria</taxon>
        <taxon>Bacillati</taxon>
        <taxon>Bacillota</taxon>
        <taxon>Bacilli</taxon>
        <taxon>Lactobacillales</taxon>
        <taxon>Enterococcaceae</taxon>
        <taxon>Enterococcus</taxon>
    </lineage>
</organism>
<evidence type="ECO:0000313" key="6">
    <source>
        <dbReference type="Proteomes" id="UP000664256"/>
    </source>
</evidence>
<evidence type="ECO:0000259" key="4">
    <source>
        <dbReference type="Pfam" id="PF13556"/>
    </source>
</evidence>
<feature type="domain" description="Purine catabolism PurC-like" evidence="3">
    <location>
        <begin position="15"/>
        <end position="120"/>
    </location>
</feature>
<sequence length="360" mass="41153">MGLTVTGLLDTIDPKGFVLCAGFNGLKNPIMDVGILDHEFDLMKNKEQPYFEPCSIVVSSLLFMKDNPEQLLPTIQQLLQDKVSSLAIQNVYFKDIPLAVLNYCNEKNFPLFLLTEEADYLENLIFKIKNSIHQADYLNYLEHSFQQLLNGDEHNFASLYQQLSLVLKPQSRAYLIEKQDQAVFSLREYDQFKRDIPQAAFLTRWKNKLFVLTTLELTFPPGFKSNLIGGCSSNQEQNKDLAQLFEESLLALEANNQFGKIFHYDDLGILALIGKMKLNTGITKLVDKLMAELQADFGIEVFQTVLIFFAANGDIQKTADTLFIHPNTVRYRIKTVCNKLGFQSEFELIANYGLLFKIRK</sequence>